<dbReference type="Gramene" id="ERN11001">
    <property type="protein sequence ID" value="ERN11001"/>
    <property type="gene ID" value="AMTR_s03254p00001520"/>
</dbReference>
<sequence>VKLDVSQLHDISDDVDFCSKLAREESVILMPGIALAMPGWLRIAFAISPHLLEDGIKRIQSFCQRHSKHQ</sequence>
<dbReference type="eggNOG" id="KOG0259">
    <property type="taxonomic scope" value="Eukaryota"/>
</dbReference>
<dbReference type="PANTHER" id="PTHR45744">
    <property type="entry name" value="TYROSINE AMINOTRANSFERASE"/>
    <property type="match status" value="1"/>
</dbReference>
<dbReference type="AlphaFoldDB" id="U5D1B7"/>
<dbReference type="InterPro" id="IPR015424">
    <property type="entry name" value="PyrdxlP-dep_Trfase"/>
</dbReference>
<reference evidence="2" key="1">
    <citation type="journal article" date="2013" name="Science">
        <title>The Amborella genome and the evolution of flowering plants.</title>
        <authorList>
            <consortium name="Amborella Genome Project"/>
        </authorList>
    </citation>
    <scope>NUCLEOTIDE SEQUENCE [LARGE SCALE GENOMIC DNA]</scope>
</reference>
<dbReference type="STRING" id="13333.U5D1B7"/>
<name>U5D1B7_AMBTC</name>
<evidence type="ECO:0000313" key="2">
    <source>
        <dbReference type="Proteomes" id="UP000017836"/>
    </source>
</evidence>
<accession>U5D1B7</accession>
<evidence type="ECO:0000313" key="1">
    <source>
        <dbReference type="EMBL" id="ERN11001.1"/>
    </source>
</evidence>
<dbReference type="SUPFAM" id="SSF53383">
    <property type="entry name" value="PLP-dependent transferases"/>
    <property type="match status" value="1"/>
</dbReference>
<protein>
    <recommendedName>
        <fullName evidence="3">Aminotransferase class I/classII domain-containing protein</fullName>
    </recommendedName>
</protein>
<proteinExistence type="predicted"/>
<dbReference type="EMBL" id="KI392712">
    <property type="protein sequence ID" value="ERN11001.1"/>
    <property type="molecule type" value="Genomic_DNA"/>
</dbReference>
<organism evidence="1 2">
    <name type="scientific">Amborella trichopoda</name>
    <dbReference type="NCBI Taxonomy" id="13333"/>
    <lineage>
        <taxon>Eukaryota</taxon>
        <taxon>Viridiplantae</taxon>
        <taxon>Streptophyta</taxon>
        <taxon>Embryophyta</taxon>
        <taxon>Tracheophyta</taxon>
        <taxon>Spermatophyta</taxon>
        <taxon>Magnoliopsida</taxon>
        <taxon>Amborellales</taxon>
        <taxon>Amborellaceae</taxon>
        <taxon>Amborella</taxon>
    </lineage>
</organism>
<dbReference type="Proteomes" id="UP000017836">
    <property type="component" value="Unassembled WGS sequence"/>
</dbReference>
<dbReference type="PANTHER" id="PTHR45744:SF11">
    <property type="entry name" value="TYROSINE AMINOTRANSFERASE"/>
    <property type="match status" value="1"/>
</dbReference>
<dbReference type="InterPro" id="IPR015422">
    <property type="entry name" value="PyrdxlP-dep_Trfase_small"/>
</dbReference>
<keyword evidence="2" id="KW-1185">Reference proteome</keyword>
<dbReference type="Gene3D" id="3.90.1150.10">
    <property type="entry name" value="Aspartate Aminotransferase, domain 1"/>
    <property type="match status" value="1"/>
</dbReference>
<feature type="non-terminal residue" evidence="1">
    <location>
        <position position="1"/>
    </location>
</feature>
<gene>
    <name evidence="1" type="ORF">AMTR_s03254p00001520</name>
</gene>
<dbReference type="HOGENOM" id="CLU_2765269_0_0_1"/>
<evidence type="ECO:0008006" key="3">
    <source>
        <dbReference type="Google" id="ProtNLM"/>
    </source>
</evidence>
<dbReference type="OMA" id="FAIESCF"/>